<dbReference type="InterPro" id="IPR022385">
    <property type="entry name" value="Rhs_assc_core"/>
</dbReference>
<evidence type="ECO:0000313" key="7">
    <source>
        <dbReference type="EMBL" id="KAF5629910.1"/>
    </source>
</evidence>
<evidence type="ECO:0000259" key="5">
    <source>
        <dbReference type="Pfam" id="PF12255"/>
    </source>
</evidence>
<dbReference type="PANTHER" id="PTHR32305:SF15">
    <property type="entry name" value="PROTEIN RHSA-RELATED"/>
    <property type="match status" value="1"/>
</dbReference>
<dbReference type="NCBIfam" id="TIGR03696">
    <property type="entry name" value="Rhs_assc_core"/>
    <property type="match status" value="1"/>
</dbReference>
<dbReference type="InterPro" id="IPR022044">
    <property type="entry name" value="TcdB_toxin_mid/C"/>
</dbReference>
<organism evidence="7 8">
    <name type="scientific">Fusarium tjaetaba</name>
    <dbReference type="NCBI Taxonomy" id="1567544"/>
    <lineage>
        <taxon>Eukaryota</taxon>
        <taxon>Fungi</taxon>
        <taxon>Dikarya</taxon>
        <taxon>Ascomycota</taxon>
        <taxon>Pezizomycotina</taxon>
        <taxon>Sordariomycetes</taxon>
        <taxon>Hypocreomycetidae</taxon>
        <taxon>Hypocreales</taxon>
        <taxon>Nectriaceae</taxon>
        <taxon>Fusarium</taxon>
        <taxon>Fusarium fujikuroi species complex</taxon>
    </lineage>
</organism>
<dbReference type="SUPFAM" id="SSF69318">
    <property type="entry name" value="Integrin alpha N-terminal domain"/>
    <property type="match status" value="1"/>
</dbReference>
<dbReference type="InterPro" id="IPR003284">
    <property type="entry name" value="Sal_SpvB"/>
</dbReference>
<evidence type="ECO:0000256" key="4">
    <source>
        <dbReference type="SAM" id="MobiDB-lite"/>
    </source>
</evidence>
<protein>
    <submittedName>
        <fullName evidence="7">Insecticidal toxin complex</fullName>
    </submittedName>
</protein>
<keyword evidence="2" id="KW-0964">Secreted</keyword>
<gene>
    <name evidence="7" type="ORF">FTJAE_8417</name>
</gene>
<dbReference type="Pfam" id="PF03534">
    <property type="entry name" value="SpvB"/>
    <property type="match status" value="1"/>
</dbReference>
<keyword evidence="3" id="KW-0843">Virulence</keyword>
<dbReference type="EMBL" id="JAAQRI010000180">
    <property type="protein sequence ID" value="KAF5629910.1"/>
    <property type="molecule type" value="Genomic_DNA"/>
</dbReference>
<proteinExistence type="predicted"/>
<dbReference type="InterPro" id="IPR031325">
    <property type="entry name" value="RHS_repeat"/>
</dbReference>
<dbReference type="Pfam" id="PF12255">
    <property type="entry name" value="TcdB_toxin_midC"/>
    <property type="match status" value="1"/>
</dbReference>
<feature type="domain" description="Insecticide toxin TcdB middle/N-terminal" evidence="6">
    <location>
        <begin position="705"/>
        <end position="858"/>
    </location>
</feature>
<dbReference type="Pfam" id="PF12256">
    <property type="entry name" value="TcdB_toxin_midN"/>
    <property type="match status" value="1"/>
</dbReference>
<dbReference type="Pfam" id="PF05593">
    <property type="entry name" value="RHS_repeat"/>
    <property type="match status" value="1"/>
</dbReference>
<keyword evidence="8" id="KW-1185">Reference proteome</keyword>
<dbReference type="GeneID" id="59307501"/>
<sequence>MYGGTRAKKAHTAGVQPSHPQHGAAKDGDGGSSHGRASLPTSFSSLGKGGGAIKSIGANINVNGANGTLSFSVPIPLSKSRSDFGPALNLTYDSGHGNGAFGLGWGLSLSSVVRQTSRNIPLYDDEKDTFVLSGEDDLVPLLDSGNWKEKTIGEFVVRQYQPRVVSQPMRIERWSKLASPWDIHWRTITSDNVTSVFGRDQDSRISNEATDRPCIFAWLITDMYDTWGNAVQFSYKQEDESGLFEDGMPLWEMNRSSDVRRRQKYIKSIRYGNTTPCRQLQDWDTFVRPSEWMFVVVFDYGEHAQDVPLTTAVQNWKTRKDPFTSCSSGFEIRNYRLCRRILMFHHFPDEIGVEDALTSSLMLEYDETPHGSFLSSCTALGHSVQNEESGLRYITKSMPPLAFKYSQLPSPEALQLKKAKTSNIPYLPVGTTDKSEWIDLNGEGSPGILTTLDGGTLHFQRNQSALRKEMGPCFTDFRILGSQPTLPEKYHLQDLAGTGCQDLVCFDELGRPYGYFERTEADGWSDFSTLSSISSSSASSDRMIYIDLTGDGLADALDPTSLEYLVWQQSLGKLGFGIHQTSQAPATGPLRLQSDDRLSVKSADMTGDGLSDIVAISNGRVSYWSNTGYGNFSNEVMMSNAPVFDSDDSFSHGRLHLMDTDGSGTADLLYVLPKGGAHLYYNLCGNSWSDAVYIPAFPPVDKLASVQVVDLLGSGTSCLCWTGPSPDASDSMCLQYLDLMDSAKPHLLRSYANGMGLEVDIQYEPSTHFYLVDESELYPWETKLPFPVHCVSQITTTDQVSSISKTVKYRYHDGFFDPQDREFRGFGMVEQQEEELFPTKDLFFTASSSLTKTWYSTGSDRPTSRPYFSPSAIFQHLPQLEYQVDIHEAKRSLRGKVLRSEIHDCISDGVPYAVTENVYNIISVQLKTDQTACGIVWALPSEVLTTALGMQTNDPHIVHKMVLSTNEFGDPQTSATITYQSRSYGSHTTGTARGAMDLSTVIEVEDAAYTNSISDNFNFRKSLPCQTELYRIHGTELSTIVDINQVGQLLRSRRAKDVRDEKSHETRVYYQSSDLTKILPLGRLETFSTLHQTFVLGFTAEMLQDMMLRTGNFGDQADLSQMASQGGYVDLDSNGCLWAPSGTQGFPSSKDSTELAAARSAFFVPSLSADPFGNQSTVEYDKYFLLKTSMTNALGSKVSWENNYEKLQPTTILDENSNVHQCLLDPLGHNVGTAIVGKPDQSTGSTVQDLDPTPHQDLIDSLFDQPTEALSKQLLGSADERVIYDLERRHRYGTAPNKLCTAAVASIVRVGSGIAAESVISLSITYLDGQSNPYQTFDYHGEEGSEWRCQSCVLKNSHQEVVQTYQAFYTDSHLPRPPSKLDGLIQTSIYDAMQREVVTVFANATWSKTVYSPWSISHYDVSDTIHISDPSQDQDIGRFVASFLSNLQWTSWLEAQKKGDDSQRLAAEKSEQYPVAPVVTHLTPGDEVWRETKGPDSNLRNLEYVYDDDHNTIMEYDELGRAVMSRRFNLLNQCIYQGTMDGGDHISFSDCEGKPLLSWDRRGTTESFVYDELRRETETWVTTKLHAKQLTVSMIYGEKHPTAQDCNIRGQIWKQMDQSGVTSFSAYDNRGCCTSQTLQLCREYKTGVSWGDQVEMEATVYEHQDLYNHLGQVVESRDANNNQTKKSYDRLGRLTQISLSSTTATSESDWKPIVSQTTYTADDLVLTTTYGNESQSSCTYNTLTRQLENEKVRDKKSKVLEDITTTYDCLGRKIRKVNDAQQDIFFRNQQIKPASSYTYDIFGQLIAATGREQIDSSNGNGSMAKPYSSTESLASQGQRSEQRLCEFLELYEYDTAGNMTSMSHQPASDSKVGGWTRRYFYEEPSFLDPNVSCNRLSRTVVSGTEERYGYDNDAGQLGLITSMPGFSSMQWGYRRMLSSSSKQTVTNGVPETTFFVYNHQGHRLRKVTERASSDGSPGSKMADTIQFREAKIEMVFTGSGELRRTSKASSIVGASRIASVESQDNFTRDVLFRYEVSPSLELDAQGRLINYEEYSPYGACTFRASSGQIGASREYRFRRYLRDSETGLDLCGARYYASWIGRWLSPDPAGTVDGPNIYAYCTNDPINFVDSEGTVKSMELKGPRMMLNGVSQGMSKPAWRARFAKGYRDRARQRSNENKATYDPRLVNKLREISEKARLQRRKELAERKEQIAGYSRGARYDRAHFLAKEHYGKFERFEINADDYVVRLHSDVNQLYMKATFDASWNTFWSKNYDRLDKMVKDNVNGNDLARAQEEIFNHARTLMYDTGLITPAEFDEHRISYEDKQYMPRKMKSTNPEKAYFVTPEVKDFNLEAYKKFNGDFRLPIARRRRAAGRRTPRISYGNISPTSKNDPDCFYGDRTLPSRQGNFVHVNFSSLVKSLVQGPSLKLFMEKRSAVEEACRKYEKRLFAEDQYGVARFRGVNQHDTYCCSIEQTVSFTAVPNKASWAAIYLTDEGTSFLQDVRLPWTSYHNYSTSLQGGTVVGTVPIVPYNKPITAESCDWNIGISESSMNNRNGSSNRHERGSDAFPLSPAFSQLHPSRSIVVHDEADMELLSEDPFFLLASLFTTSALSFMQLLNYLSLSINEDHSLEVDLLDIKLERLRNHVRIIHRVEAALAENLQWIAQGGCSTWPRARTGMSAAIRKEAVQNKLRTDHEALRQKCAVMRQDSSLWGAQHRTSPKGG</sequence>
<feature type="compositionally biased region" description="Basic residues" evidence="4">
    <location>
        <begin position="1"/>
        <end position="11"/>
    </location>
</feature>
<evidence type="ECO:0000256" key="2">
    <source>
        <dbReference type="ARBA" id="ARBA00022525"/>
    </source>
</evidence>
<dbReference type="RefSeq" id="XP_037204540.1">
    <property type="nucleotide sequence ID" value="XM_037355231.1"/>
</dbReference>
<evidence type="ECO:0000256" key="1">
    <source>
        <dbReference type="ARBA" id="ARBA00004613"/>
    </source>
</evidence>
<dbReference type="GO" id="GO:0005737">
    <property type="term" value="C:cytoplasm"/>
    <property type="evidence" value="ECO:0007669"/>
    <property type="project" value="InterPro"/>
</dbReference>
<name>A0A8H5RB87_9HYPO</name>
<feature type="region of interest" description="Disordered" evidence="4">
    <location>
        <begin position="1"/>
        <end position="41"/>
    </location>
</feature>
<evidence type="ECO:0000256" key="3">
    <source>
        <dbReference type="ARBA" id="ARBA00023026"/>
    </source>
</evidence>
<accession>A0A8H5RB87</accession>
<dbReference type="InterPro" id="IPR050708">
    <property type="entry name" value="T6SS_VgrG/RHS"/>
</dbReference>
<evidence type="ECO:0000313" key="8">
    <source>
        <dbReference type="Proteomes" id="UP000530670"/>
    </source>
</evidence>
<feature type="region of interest" description="Disordered" evidence="4">
    <location>
        <begin position="1813"/>
        <end position="1837"/>
    </location>
</feature>
<dbReference type="Gene3D" id="2.180.10.10">
    <property type="entry name" value="RHS repeat-associated core"/>
    <property type="match status" value="1"/>
</dbReference>
<reference evidence="7 8" key="1">
    <citation type="submission" date="2020-05" db="EMBL/GenBank/DDBJ databases">
        <title>Identification and distribution of gene clusters putatively required for synthesis of sphingolipid metabolism inhibitors in phylogenetically diverse species of the filamentous fungus Fusarium.</title>
        <authorList>
            <person name="Kim H.-S."/>
            <person name="Busman M."/>
            <person name="Brown D.W."/>
            <person name="Divon H."/>
            <person name="Uhlig S."/>
            <person name="Proctor R.H."/>
        </authorList>
    </citation>
    <scope>NUCLEOTIDE SEQUENCE [LARGE SCALE GENOMIC DNA]</scope>
    <source>
        <strain evidence="7 8">NRRL 66243</strain>
    </source>
</reference>
<feature type="domain" description="Insecticide toxin TcdB middle/C-terminal" evidence="5">
    <location>
        <begin position="889"/>
        <end position="985"/>
    </location>
</feature>
<dbReference type="Proteomes" id="UP000530670">
    <property type="component" value="Unassembled WGS sequence"/>
</dbReference>
<dbReference type="PANTHER" id="PTHR32305">
    <property type="match status" value="1"/>
</dbReference>
<evidence type="ECO:0000259" key="6">
    <source>
        <dbReference type="Pfam" id="PF12256"/>
    </source>
</evidence>
<dbReference type="OrthoDB" id="5426877at2759"/>
<dbReference type="PRINTS" id="PR01341">
    <property type="entry name" value="SALSPVBPROT"/>
</dbReference>
<dbReference type="InterPro" id="IPR022045">
    <property type="entry name" value="TcdB_toxin_mid/N"/>
</dbReference>
<feature type="compositionally biased region" description="Polar residues" evidence="4">
    <location>
        <begin position="1815"/>
        <end position="1837"/>
    </location>
</feature>
<dbReference type="InterPro" id="IPR028994">
    <property type="entry name" value="Integrin_alpha_N"/>
</dbReference>
<comment type="subcellular location">
    <subcellularLocation>
        <location evidence="1">Secreted</location>
    </subcellularLocation>
</comment>
<comment type="caution">
    <text evidence="7">The sequence shown here is derived from an EMBL/GenBank/DDBJ whole genome shotgun (WGS) entry which is preliminary data.</text>
</comment>
<dbReference type="GO" id="GO:0005576">
    <property type="term" value="C:extracellular region"/>
    <property type="evidence" value="ECO:0007669"/>
    <property type="project" value="UniProtKB-SubCell"/>
</dbReference>